<evidence type="ECO:0000313" key="2">
    <source>
        <dbReference type="Proteomes" id="UP000005239"/>
    </source>
</evidence>
<sequence>MLLPTLLATALLCCVNAERNLTAEARAFVSKFRQINETTDPLRSLEKIGANSREMFRLGRPIGQLLNTFNATGKATEDETKALAELHRLFDHSFVQKPAANSTDFGYDGYSYGAMLEGMREYLTALTNATERGRHGGRYLVSHVKQMRLLKGHMSFMSNPLAILDIIDMNSRFGCRLPTKEGIRLVGRLHDAFWRVELGARGRWNETDLESLHLFKTGLLYLISLENEEVAEKLIKNLDALTTPTVDDVMAVMSASHIEIISNHTTMMMTSCVLSYTLDKSAFNQTALLIRLGLLHRDLIRVQLTEWAVSSFVEVDDESYNADAEIATMMIERTANFLVKWTRTVQTVSWPEIGIEFAKRAIDITVNPTPAAAYNETARRVQKAFEEHGASDFSYHVLIVPTTRVGFYWSVGSSRMQDYTNITNFNGLDIHVFRFNRTEIGERPAMAKKWMKNNVHGLKKQIGLGAISTTSTMLSILQSESASGGPIYRDDLFRSVLLMTKTTISPYKPDMPIGFALSEDTSHKLDVMRTSYSVIGHGKETIYTWKAFFFL</sequence>
<dbReference type="Proteomes" id="UP000005239">
    <property type="component" value="Unassembled WGS sequence"/>
</dbReference>
<reference evidence="2" key="1">
    <citation type="journal article" date="2008" name="Nat. Genet.">
        <title>The Pristionchus pacificus genome provides a unique perspective on nematode lifestyle and parasitism.</title>
        <authorList>
            <person name="Dieterich C."/>
            <person name="Clifton S.W."/>
            <person name="Schuster L.N."/>
            <person name="Chinwalla A."/>
            <person name="Delehaunty K."/>
            <person name="Dinkelacker I."/>
            <person name="Fulton L."/>
            <person name="Fulton R."/>
            <person name="Godfrey J."/>
            <person name="Minx P."/>
            <person name="Mitreva M."/>
            <person name="Roeseler W."/>
            <person name="Tian H."/>
            <person name="Witte H."/>
            <person name="Yang S.P."/>
            <person name="Wilson R.K."/>
            <person name="Sommer R.J."/>
        </authorList>
    </citation>
    <scope>NUCLEOTIDE SEQUENCE [LARGE SCALE GENOMIC DNA]</scope>
    <source>
        <strain evidence="2">PS312</strain>
    </source>
</reference>
<proteinExistence type="predicted"/>
<dbReference type="AlphaFoldDB" id="A0A2A6CI15"/>
<accession>A0A8R1Y8Q9</accession>
<dbReference type="EnsemblMetazoa" id="PPA01784.1">
    <property type="protein sequence ID" value="PPA01784.1"/>
    <property type="gene ID" value="WBGene00091338"/>
</dbReference>
<gene>
    <name evidence="1" type="primary">WBGene00091338</name>
</gene>
<accession>A0A2A6CI15</accession>
<name>A0A2A6CI15_PRIPA</name>
<reference evidence="1" key="2">
    <citation type="submission" date="2022-06" db="UniProtKB">
        <authorList>
            <consortium name="EnsemblMetazoa"/>
        </authorList>
    </citation>
    <scope>IDENTIFICATION</scope>
    <source>
        <strain evidence="1">PS312</strain>
    </source>
</reference>
<dbReference type="OrthoDB" id="5902374at2759"/>
<organism evidence="1 2">
    <name type="scientific">Pristionchus pacificus</name>
    <name type="common">Parasitic nematode worm</name>
    <dbReference type="NCBI Taxonomy" id="54126"/>
    <lineage>
        <taxon>Eukaryota</taxon>
        <taxon>Metazoa</taxon>
        <taxon>Ecdysozoa</taxon>
        <taxon>Nematoda</taxon>
        <taxon>Chromadorea</taxon>
        <taxon>Rhabditida</taxon>
        <taxon>Rhabditina</taxon>
        <taxon>Diplogasteromorpha</taxon>
        <taxon>Diplogasteroidea</taxon>
        <taxon>Neodiplogasteridae</taxon>
        <taxon>Pristionchus</taxon>
    </lineage>
</organism>
<protein>
    <submittedName>
        <fullName evidence="1">Uncharacterized protein</fullName>
    </submittedName>
</protein>
<keyword evidence="2" id="KW-1185">Reference proteome</keyword>
<evidence type="ECO:0000313" key="1">
    <source>
        <dbReference type="EnsemblMetazoa" id="PPA01784.1"/>
    </source>
</evidence>